<protein>
    <submittedName>
        <fullName evidence="1">Uncharacterized protein</fullName>
    </submittedName>
</protein>
<evidence type="ECO:0000313" key="1">
    <source>
        <dbReference type="EMBL" id="HIX82131.1"/>
    </source>
</evidence>
<proteinExistence type="predicted"/>
<evidence type="ECO:0000313" key="2">
    <source>
        <dbReference type="Proteomes" id="UP000886724"/>
    </source>
</evidence>
<accession>A0A9D1XN62</accession>
<name>A0A9D1XN62_9FIRM</name>
<dbReference type="EMBL" id="DXET01000207">
    <property type="protein sequence ID" value="HIX82131.1"/>
    <property type="molecule type" value="Genomic_DNA"/>
</dbReference>
<gene>
    <name evidence="1" type="ORF">H9980_09220</name>
</gene>
<dbReference type="Proteomes" id="UP000886724">
    <property type="component" value="Unassembled WGS sequence"/>
</dbReference>
<comment type="caution">
    <text evidence="1">The sequence shown here is derived from an EMBL/GenBank/DDBJ whole genome shotgun (WGS) entry which is preliminary data.</text>
</comment>
<reference evidence="1" key="1">
    <citation type="journal article" date="2021" name="PeerJ">
        <title>Extensive microbial diversity within the chicken gut microbiome revealed by metagenomics and culture.</title>
        <authorList>
            <person name="Gilroy R."/>
            <person name="Ravi A."/>
            <person name="Getino M."/>
            <person name="Pursley I."/>
            <person name="Horton D.L."/>
            <person name="Alikhan N.F."/>
            <person name="Baker D."/>
            <person name="Gharbi K."/>
            <person name="Hall N."/>
            <person name="Watson M."/>
            <person name="Adriaenssens E.M."/>
            <person name="Foster-Nyarko E."/>
            <person name="Jarju S."/>
            <person name="Secka A."/>
            <person name="Antonio M."/>
            <person name="Oren A."/>
            <person name="Chaudhuri R.R."/>
            <person name="La Ragione R."/>
            <person name="Hildebrand F."/>
            <person name="Pallen M.J."/>
        </authorList>
    </citation>
    <scope>NUCLEOTIDE SEQUENCE</scope>
    <source>
        <strain evidence="1">ChiGjej1B1-14440</strain>
    </source>
</reference>
<reference evidence="1" key="2">
    <citation type="submission" date="2021-04" db="EMBL/GenBank/DDBJ databases">
        <authorList>
            <person name="Gilroy R."/>
        </authorList>
    </citation>
    <scope>NUCLEOTIDE SEQUENCE</scope>
    <source>
        <strain evidence="1">ChiGjej1B1-14440</strain>
    </source>
</reference>
<dbReference type="AlphaFoldDB" id="A0A9D1XN62"/>
<organism evidence="1 2">
    <name type="scientific">Candidatus Erysipelatoclostridium merdavium</name>
    <dbReference type="NCBI Taxonomy" id="2838566"/>
    <lineage>
        <taxon>Bacteria</taxon>
        <taxon>Bacillati</taxon>
        <taxon>Bacillota</taxon>
        <taxon>Erysipelotrichia</taxon>
        <taxon>Erysipelotrichales</taxon>
        <taxon>Erysipelotrichales incertae sedis</taxon>
    </lineage>
</organism>
<sequence>MDEPMSLDDTFDMFKEEYPDVSEERIDGLKRSFEELEIIFYKNRNCKTPFLYGVGIRNSFLFEKISTLFSKCSVLKINFVQYV</sequence>